<proteinExistence type="predicted"/>
<sequence length="96" mass="10992">MDSHAEIGMDSNIQKHKRRIAVLQIYIKEEVSKEEGHRTGTFHGPWGRAGQGEIKRGQGDTMGFRVIGIPLEERDRLSLGVWGWTDLCRLHLKKKI</sequence>
<accession>A0A2G9RDV4</accession>
<dbReference type="EMBL" id="KV949228">
    <property type="protein sequence ID" value="PIO25945.1"/>
    <property type="molecule type" value="Genomic_DNA"/>
</dbReference>
<dbReference type="OrthoDB" id="9908642at2759"/>
<evidence type="ECO:0000313" key="2">
    <source>
        <dbReference type="EMBL" id="PIO25945.1"/>
    </source>
</evidence>
<dbReference type="AlphaFoldDB" id="A0A2G9RDV4"/>
<evidence type="ECO:0000256" key="1">
    <source>
        <dbReference type="SAM" id="MobiDB-lite"/>
    </source>
</evidence>
<name>A0A2G9RDV4_AQUCT</name>
<feature type="region of interest" description="Disordered" evidence="1">
    <location>
        <begin position="34"/>
        <end position="57"/>
    </location>
</feature>
<protein>
    <submittedName>
        <fullName evidence="2">Uncharacterized protein</fullName>
    </submittedName>
</protein>
<keyword evidence="3" id="KW-1185">Reference proteome</keyword>
<dbReference type="Proteomes" id="UP000228934">
    <property type="component" value="Unassembled WGS sequence"/>
</dbReference>
<gene>
    <name evidence="2" type="ORF">AB205_0072660</name>
</gene>
<evidence type="ECO:0000313" key="3">
    <source>
        <dbReference type="Proteomes" id="UP000228934"/>
    </source>
</evidence>
<organism evidence="2 3">
    <name type="scientific">Aquarana catesbeiana</name>
    <name type="common">American bullfrog</name>
    <name type="synonym">Rana catesbeiana</name>
    <dbReference type="NCBI Taxonomy" id="8400"/>
    <lineage>
        <taxon>Eukaryota</taxon>
        <taxon>Metazoa</taxon>
        <taxon>Chordata</taxon>
        <taxon>Craniata</taxon>
        <taxon>Vertebrata</taxon>
        <taxon>Euteleostomi</taxon>
        <taxon>Amphibia</taxon>
        <taxon>Batrachia</taxon>
        <taxon>Anura</taxon>
        <taxon>Neobatrachia</taxon>
        <taxon>Ranoidea</taxon>
        <taxon>Ranidae</taxon>
        <taxon>Aquarana</taxon>
    </lineage>
</organism>
<reference evidence="3" key="1">
    <citation type="journal article" date="2017" name="Nat. Commun.">
        <title>The North American bullfrog draft genome provides insight into hormonal regulation of long noncoding RNA.</title>
        <authorList>
            <person name="Hammond S.A."/>
            <person name="Warren R.L."/>
            <person name="Vandervalk B.P."/>
            <person name="Kucuk E."/>
            <person name="Khan H."/>
            <person name="Gibb E.A."/>
            <person name="Pandoh P."/>
            <person name="Kirk H."/>
            <person name="Zhao Y."/>
            <person name="Jones M."/>
            <person name="Mungall A.J."/>
            <person name="Coope R."/>
            <person name="Pleasance S."/>
            <person name="Moore R.A."/>
            <person name="Holt R.A."/>
            <person name="Round J.M."/>
            <person name="Ohora S."/>
            <person name="Walle B.V."/>
            <person name="Veldhoen N."/>
            <person name="Helbing C.C."/>
            <person name="Birol I."/>
        </authorList>
    </citation>
    <scope>NUCLEOTIDE SEQUENCE [LARGE SCALE GENOMIC DNA]</scope>
</reference>